<dbReference type="CDD" id="cd01109">
    <property type="entry name" value="HTH_YyaN"/>
    <property type="match status" value="1"/>
</dbReference>
<name>A0A0R1LJL1_9LACO</name>
<comment type="caution">
    <text evidence="3">The sequence shown here is derived from an EMBL/GenBank/DDBJ whole genome shotgun (WGS) entry which is preliminary data.</text>
</comment>
<dbReference type="PROSITE" id="PS50937">
    <property type="entry name" value="HTH_MERR_2"/>
    <property type="match status" value="1"/>
</dbReference>
<dbReference type="EMBL" id="AZDV01000005">
    <property type="protein sequence ID" value="KRK95983.1"/>
    <property type="molecule type" value="Genomic_DNA"/>
</dbReference>
<accession>A0A0R1LJL1</accession>
<dbReference type="Gene3D" id="1.10.1660.10">
    <property type="match status" value="1"/>
</dbReference>
<sequence>MMKTYGIGAVAQRLNLSVAAIRYYDQEGLLPFVHRDGGGRRRFTEDNIQLLKMILDLKRAGVPIKEIANFVSWRMDGDESLGERYAFLAQQETVLEDKIAQLESSLAYLRFKKWYYKTAEAAGTEKIHLLPDSKQVAPATYQAYHALLESGKTAKELGDV</sequence>
<dbReference type="SUPFAM" id="SSF46955">
    <property type="entry name" value="Putative DNA-binding domain"/>
    <property type="match status" value="1"/>
</dbReference>
<evidence type="ECO:0000259" key="2">
    <source>
        <dbReference type="PROSITE" id="PS50937"/>
    </source>
</evidence>
<evidence type="ECO:0000313" key="4">
    <source>
        <dbReference type="Proteomes" id="UP000051955"/>
    </source>
</evidence>
<keyword evidence="1" id="KW-0238">DNA-binding</keyword>
<dbReference type="PATRIC" id="fig|1423715.3.peg.2522"/>
<dbReference type="GO" id="GO:0003677">
    <property type="term" value="F:DNA binding"/>
    <property type="evidence" value="ECO:0007669"/>
    <property type="project" value="UniProtKB-KW"/>
</dbReference>
<keyword evidence="4" id="KW-1185">Reference proteome</keyword>
<dbReference type="InterPro" id="IPR000551">
    <property type="entry name" value="MerR-type_HTH_dom"/>
</dbReference>
<dbReference type="PROSITE" id="PS00552">
    <property type="entry name" value="HTH_MERR_1"/>
    <property type="match status" value="1"/>
</dbReference>
<dbReference type="Proteomes" id="UP000051955">
    <property type="component" value="Unassembled WGS sequence"/>
</dbReference>
<evidence type="ECO:0000313" key="3">
    <source>
        <dbReference type="EMBL" id="KRK95983.1"/>
    </source>
</evidence>
<dbReference type="InterPro" id="IPR009061">
    <property type="entry name" value="DNA-bd_dom_put_sf"/>
</dbReference>
<dbReference type="PRINTS" id="PR00040">
    <property type="entry name" value="HTHMERR"/>
</dbReference>
<dbReference type="InterPro" id="IPR047057">
    <property type="entry name" value="MerR_fam"/>
</dbReference>
<reference evidence="3 4" key="1">
    <citation type="journal article" date="2015" name="Genome Announc.">
        <title>Expanding the biotechnology potential of lactobacilli through comparative genomics of 213 strains and associated genera.</title>
        <authorList>
            <person name="Sun Z."/>
            <person name="Harris H.M."/>
            <person name="McCann A."/>
            <person name="Guo C."/>
            <person name="Argimon S."/>
            <person name="Zhang W."/>
            <person name="Yang X."/>
            <person name="Jeffery I.B."/>
            <person name="Cooney J.C."/>
            <person name="Kagawa T.F."/>
            <person name="Liu W."/>
            <person name="Song Y."/>
            <person name="Salvetti E."/>
            <person name="Wrobel A."/>
            <person name="Rasinkangas P."/>
            <person name="Parkhill J."/>
            <person name="Rea M.C."/>
            <person name="O'Sullivan O."/>
            <person name="Ritari J."/>
            <person name="Douillard F.P."/>
            <person name="Paul Ross R."/>
            <person name="Yang R."/>
            <person name="Briner A.E."/>
            <person name="Felis G.E."/>
            <person name="de Vos W.M."/>
            <person name="Barrangou R."/>
            <person name="Klaenhammer T.R."/>
            <person name="Caufield P.W."/>
            <person name="Cui Y."/>
            <person name="Zhang H."/>
            <person name="O'Toole P.W."/>
        </authorList>
    </citation>
    <scope>NUCLEOTIDE SEQUENCE [LARGE SCALE GENOMIC DNA]</scope>
    <source>
        <strain evidence="3 4">DSM 19394</strain>
    </source>
</reference>
<dbReference type="PANTHER" id="PTHR30204">
    <property type="entry name" value="REDOX-CYCLING DRUG-SENSING TRANSCRIPTIONAL ACTIVATOR SOXR"/>
    <property type="match status" value="1"/>
</dbReference>
<evidence type="ECO:0000256" key="1">
    <source>
        <dbReference type="ARBA" id="ARBA00023125"/>
    </source>
</evidence>
<dbReference type="AlphaFoldDB" id="A0A0R1LJL1"/>
<protein>
    <submittedName>
        <fullName evidence="3">Transcriptional regulator</fullName>
    </submittedName>
</protein>
<proteinExistence type="predicted"/>
<dbReference type="PANTHER" id="PTHR30204:SF82">
    <property type="entry name" value="TRANSCRIPTIONAL REGULATOR, MERR FAMILY"/>
    <property type="match status" value="1"/>
</dbReference>
<dbReference type="STRING" id="1423715.FD25_GL002444"/>
<gene>
    <name evidence="3" type="ORF">FD25_GL002444</name>
</gene>
<organism evidence="3 4">
    <name type="scientific">Levilactobacillus acidifarinae DSM 19394 = JCM 15949</name>
    <dbReference type="NCBI Taxonomy" id="1423715"/>
    <lineage>
        <taxon>Bacteria</taxon>
        <taxon>Bacillati</taxon>
        <taxon>Bacillota</taxon>
        <taxon>Bacilli</taxon>
        <taxon>Lactobacillales</taxon>
        <taxon>Lactobacillaceae</taxon>
        <taxon>Levilactobacillus</taxon>
    </lineage>
</organism>
<feature type="domain" description="HTH merR-type" evidence="2">
    <location>
        <begin position="4"/>
        <end position="73"/>
    </location>
</feature>
<dbReference type="GO" id="GO:0003700">
    <property type="term" value="F:DNA-binding transcription factor activity"/>
    <property type="evidence" value="ECO:0007669"/>
    <property type="project" value="InterPro"/>
</dbReference>
<dbReference type="SMART" id="SM00422">
    <property type="entry name" value="HTH_MERR"/>
    <property type="match status" value="1"/>
</dbReference>
<dbReference type="RefSeq" id="WP_225428537.1">
    <property type="nucleotide sequence ID" value="NZ_AZDV01000005.1"/>
</dbReference>
<dbReference type="Pfam" id="PF13411">
    <property type="entry name" value="MerR_1"/>
    <property type="match status" value="1"/>
</dbReference>